<evidence type="ECO:0000313" key="2">
    <source>
        <dbReference type="EMBL" id="SHO42763.1"/>
    </source>
</evidence>
<dbReference type="RefSeq" id="WP_101008914.1">
    <property type="nucleotide sequence ID" value="NZ_FRFC01000001.1"/>
</dbReference>
<dbReference type="PANTHER" id="PTHR46522:SF1">
    <property type="entry name" value="INACTIVE CYTIDINE MONOPHOSPHATE-N-ACETYLNEURAMINIC ACID HYDROXYLASE"/>
    <property type="match status" value="1"/>
</dbReference>
<organism evidence="2 3">
    <name type="scientific">Nitrosotalea sinensis</name>
    <dbReference type="NCBI Taxonomy" id="1499975"/>
    <lineage>
        <taxon>Archaea</taxon>
        <taxon>Nitrososphaerota</taxon>
        <taxon>Nitrososphaeria</taxon>
        <taxon>Nitrosotaleales</taxon>
        <taxon>Nitrosotaleaceae</taxon>
        <taxon>Nitrosotalea</taxon>
    </lineage>
</organism>
<keyword evidence="2" id="KW-0378">Hydrolase</keyword>
<dbReference type="Pfam" id="PF13483">
    <property type="entry name" value="Lactamase_B_3"/>
    <property type="match status" value="1"/>
</dbReference>
<dbReference type="PANTHER" id="PTHR46522">
    <property type="entry name" value="CYTIDINE MONOPHOSPHATE-N-ACETYLNEURAMINIC ACID HYDROXYLASE"/>
    <property type="match status" value="1"/>
</dbReference>
<dbReference type="Proteomes" id="UP000232412">
    <property type="component" value="Unassembled WGS sequence"/>
</dbReference>
<dbReference type="InterPro" id="IPR027033">
    <property type="entry name" value="Cnh"/>
</dbReference>
<dbReference type="InterPro" id="IPR036866">
    <property type="entry name" value="RibonucZ/Hydroxyglut_hydro"/>
</dbReference>
<dbReference type="Gene3D" id="3.60.15.10">
    <property type="entry name" value="Ribonuclease Z/Hydroxyacylglutathione hydrolase-like"/>
    <property type="match status" value="1"/>
</dbReference>
<dbReference type="OrthoDB" id="28313at2157"/>
<dbReference type="GO" id="GO:0005737">
    <property type="term" value="C:cytoplasm"/>
    <property type="evidence" value="ECO:0007669"/>
    <property type="project" value="TreeGrafter"/>
</dbReference>
<accession>A0A2H1EEP6</accession>
<name>A0A2H1EEP6_9ARCH</name>
<evidence type="ECO:0000313" key="3">
    <source>
        <dbReference type="Proteomes" id="UP000232412"/>
    </source>
</evidence>
<sequence length="452" mass="52342">MKVTQLYSASVIIEDKGVKVLCDPWLVGEEYFGSWGMYPPYYFKAENFKSIDFIYISHIHPDHCSLKTLEKLDKKIPVLIHNFPIKFLKNTIESMGFRVIELEHNLRTRLKGDFHINILAGDNCNPEICGKLMGCVGIQSKFETAQIDTIVVMDNDDGQVIVNVNDCPLQIGESTATQIKQQYKNVDVLLLGYSSATSYPHCYELDVKEKTMEAEIKQKNKLESARKYIEILEPRFYIPFAGRYTLAGKNYQLNRYRGEPELEVAFDWFVQNGPQNSKPILLNYDSYLDLDTGETSEKYIRIDEKEKEKYAREKLASVKFDYENTPVPSADEIYQLIPQAYERFEKERNNIGFTSDVVIVLPISDAEMVIISRDGTGFKRISSEFENTIPKYIKMTVDPRLLKWLLQGPKKANWSTADIGSHIRYKRVPNTYHRGLFRGWNHFYSGRYQVIA</sequence>
<evidence type="ECO:0000256" key="1">
    <source>
        <dbReference type="ARBA" id="ARBA00010303"/>
    </source>
</evidence>
<protein>
    <submittedName>
        <fullName evidence="2">Zn-dependent hydrolase of the beta-lactamase fold-like protein</fullName>
    </submittedName>
</protein>
<comment type="similarity">
    <text evidence="1">Belongs to the CMP-Neu5Ac hydroxylase family.</text>
</comment>
<gene>
    <name evidence="2" type="ORF">NSIN_10163</name>
</gene>
<keyword evidence="3" id="KW-1185">Reference proteome</keyword>
<dbReference type="GO" id="GO:0046381">
    <property type="term" value="P:CMP-N-acetylneuraminate metabolic process"/>
    <property type="evidence" value="ECO:0007669"/>
    <property type="project" value="TreeGrafter"/>
</dbReference>
<proteinExistence type="inferred from homology"/>
<dbReference type="GO" id="GO:0030338">
    <property type="term" value="F:CMP-N-acetylneuraminate monooxygenase activity"/>
    <property type="evidence" value="ECO:0007669"/>
    <property type="project" value="TreeGrafter"/>
</dbReference>
<dbReference type="AlphaFoldDB" id="A0A2H1EEP6"/>
<dbReference type="GO" id="GO:0016787">
    <property type="term" value="F:hydrolase activity"/>
    <property type="evidence" value="ECO:0007669"/>
    <property type="project" value="UniProtKB-KW"/>
</dbReference>
<reference evidence="3" key="1">
    <citation type="submission" date="2016-12" db="EMBL/GenBank/DDBJ databases">
        <authorList>
            <person name="Herbold C."/>
        </authorList>
    </citation>
    <scope>NUCLEOTIDE SEQUENCE [LARGE SCALE GENOMIC DNA]</scope>
</reference>
<dbReference type="EMBL" id="FRFC01000001">
    <property type="protein sequence ID" value="SHO42763.1"/>
    <property type="molecule type" value="Genomic_DNA"/>
</dbReference>
<dbReference type="SUPFAM" id="SSF56281">
    <property type="entry name" value="Metallo-hydrolase/oxidoreductase"/>
    <property type="match status" value="1"/>
</dbReference>